<feature type="compositionally biased region" description="Basic and acidic residues" evidence="1">
    <location>
        <begin position="42"/>
        <end position="57"/>
    </location>
</feature>
<evidence type="ECO:0000313" key="2">
    <source>
        <dbReference type="EMBL" id="PPQ87964.1"/>
    </source>
</evidence>
<organism evidence="2 3">
    <name type="scientific">Panaeolus cyanescens</name>
    <dbReference type="NCBI Taxonomy" id="181874"/>
    <lineage>
        <taxon>Eukaryota</taxon>
        <taxon>Fungi</taxon>
        <taxon>Dikarya</taxon>
        <taxon>Basidiomycota</taxon>
        <taxon>Agaricomycotina</taxon>
        <taxon>Agaricomycetes</taxon>
        <taxon>Agaricomycetidae</taxon>
        <taxon>Agaricales</taxon>
        <taxon>Agaricineae</taxon>
        <taxon>Galeropsidaceae</taxon>
        <taxon>Panaeolus</taxon>
    </lineage>
</organism>
<dbReference type="OrthoDB" id="3261594at2759"/>
<sequence>SNASNVPNSPGTTPVTTLELATNPDSFDFNLHIHDGVEVPRLREPNTNTHDHPHSEPQYDDSLPEGIPSFGHGYEESKRAMAFRQALQNATLENDKITADELERLRNPSSKPTFDSMDRDLQLSLKLFVSTSNSPNAVYDQIRQDLLEDDPNRDIYSHHRIKNELASLTGIVPMVHDMCPGSCMAYTGPYSDRDKCDYCGTSRLDDQGKPRQKFYTMPIGPQLQSRFSNPETAELMGHRARETSKIMQSLIGPNATGIVEEYSDVYHGQDYLEAVHRGDIKPDDIVLMFSMDGAQLYRDKQ</sequence>
<proteinExistence type="predicted"/>
<name>A0A409XB71_9AGAR</name>
<feature type="non-terminal residue" evidence="2">
    <location>
        <position position="1"/>
    </location>
</feature>
<gene>
    <name evidence="2" type="ORF">CVT24_012954</name>
</gene>
<dbReference type="AlphaFoldDB" id="A0A409XB71"/>
<keyword evidence="3" id="KW-1185">Reference proteome</keyword>
<feature type="region of interest" description="Disordered" evidence="1">
    <location>
        <begin position="42"/>
        <end position="63"/>
    </location>
</feature>
<dbReference type="Proteomes" id="UP000284842">
    <property type="component" value="Unassembled WGS sequence"/>
</dbReference>
<dbReference type="InParanoid" id="A0A409XB71"/>
<comment type="caution">
    <text evidence="2">The sequence shown here is derived from an EMBL/GenBank/DDBJ whole genome shotgun (WGS) entry which is preliminary data.</text>
</comment>
<dbReference type="EMBL" id="NHTK01004157">
    <property type="protein sequence ID" value="PPQ87964.1"/>
    <property type="molecule type" value="Genomic_DNA"/>
</dbReference>
<dbReference type="STRING" id="181874.A0A409XB71"/>
<reference evidence="2 3" key="1">
    <citation type="journal article" date="2018" name="Evol. Lett.">
        <title>Horizontal gene cluster transfer increased hallucinogenic mushroom diversity.</title>
        <authorList>
            <person name="Reynolds H.T."/>
            <person name="Vijayakumar V."/>
            <person name="Gluck-Thaler E."/>
            <person name="Korotkin H.B."/>
            <person name="Matheny P.B."/>
            <person name="Slot J.C."/>
        </authorList>
    </citation>
    <scope>NUCLEOTIDE SEQUENCE [LARGE SCALE GENOMIC DNA]</scope>
    <source>
        <strain evidence="2 3">2629</strain>
    </source>
</reference>
<evidence type="ECO:0000313" key="3">
    <source>
        <dbReference type="Proteomes" id="UP000284842"/>
    </source>
</evidence>
<feature type="non-terminal residue" evidence="2">
    <location>
        <position position="301"/>
    </location>
</feature>
<accession>A0A409XB71</accession>
<evidence type="ECO:0000256" key="1">
    <source>
        <dbReference type="SAM" id="MobiDB-lite"/>
    </source>
</evidence>
<protein>
    <submittedName>
        <fullName evidence="2">Uncharacterized protein</fullName>
    </submittedName>
</protein>